<dbReference type="EMBL" id="JACEIK010000101">
    <property type="protein sequence ID" value="MCD7449537.1"/>
    <property type="molecule type" value="Genomic_DNA"/>
</dbReference>
<accession>A0ABS8RS34</accession>
<organism evidence="1 2">
    <name type="scientific">Datura stramonium</name>
    <name type="common">Jimsonweed</name>
    <name type="synonym">Common thornapple</name>
    <dbReference type="NCBI Taxonomy" id="4076"/>
    <lineage>
        <taxon>Eukaryota</taxon>
        <taxon>Viridiplantae</taxon>
        <taxon>Streptophyta</taxon>
        <taxon>Embryophyta</taxon>
        <taxon>Tracheophyta</taxon>
        <taxon>Spermatophyta</taxon>
        <taxon>Magnoliopsida</taxon>
        <taxon>eudicotyledons</taxon>
        <taxon>Gunneridae</taxon>
        <taxon>Pentapetalae</taxon>
        <taxon>asterids</taxon>
        <taxon>lamiids</taxon>
        <taxon>Solanales</taxon>
        <taxon>Solanaceae</taxon>
        <taxon>Solanoideae</taxon>
        <taxon>Datureae</taxon>
        <taxon>Datura</taxon>
    </lineage>
</organism>
<gene>
    <name evidence="1" type="ORF">HAX54_000377</name>
</gene>
<evidence type="ECO:0000313" key="2">
    <source>
        <dbReference type="Proteomes" id="UP000823775"/>
    </source>
</evidence>
<reference evidence="1 2" key="1">
    <citation type="journal article" date="2021" name="BMC Genomics">
        <title>Datura genome reveals duplications of psychoactive alkaloid biosynthetic genes and high mutation rate following tissue culture.</title>
        <authorList>
            <person name="Rajewski A."/>
            <person name="Carter-House D."/>
            <person name="Stajich J."/>
            <person name="Litt A."/>
        </authorList>
    </citation>
    <scope>NUCLEOTIDE SEQUENCE [LARGE SCALE GENOMIC DNA]</scope>
    <source>
        <strain evidence="1">AR-01</strain>
    </source>
</reference>
<protein>
    <submittedName>
        <fullName evidence="1">Uncharacterized protein</fullName>
    </submittedName>
</protein>
<keyword evidence="2" id="KW-1185">Reference proteome</keyword>
<comment type="caution">
    <text evidence="1">The sequence shown here is derived from an EMBL/GenBank/DDBJ whole genome shotgun (WGS) entry which is preliminary data.</text>
</comment>
<evidence type="ECO:0000313" key="1">
    <source>
        <dbReference type="EMBL" id="MCD7449537.1"/>
    </source>
</evidence>
<proteinExistence type="predicted"/>
<dbReference type="Proteomes" id="UP000823775">
    <property type="component" value="Unassembled WGS sequence"/>
</dbReference>
<sequence>MQQQSKNHLHQTASSIFKDNVLFFAKLRFLSTFSYGSGSVTILLDGLPVQTSLTVPFIIQFSGTRQVQTTYTTTPISVFPLPTVLEASPLTDFVPVRNYASILFISYNKGTCSQARSALDFLITSI</sequence>
<name>A0ABS8RS34_DATST</name>